<proteinExistence type="predicted"/>
<organism evidence="3">
    <name type="scientific">Tanacetum cinerariifolium</name>
    <name type="common">Dalmatian daisy</name>
    <name type="synonym">Chrysanthemum cinerariifolium</name>
    <dbReference type="NCBI Taxonomy" id="118510"/>
    <lineage>
        <taxon>Eukaryota</taxon>
        <taxon>Viridiplantae</taxon>
        <taxon>Streptophyta</taxon>
        <taxon>Embryophyta</taxon>
        <taxon>Tracheophyta</taxon>
        <taxon>Spermatophyta</taxon>
        <taxon>Magnoliopsida</taxon>
        <taxon>eudicotyledons</taxon>
        <taxon>Gunneridae</taxon>
        <taxon>Pentapetalae</taxon>
        <taxon>asterids</taxon>
        <taxon>campanulids</taxon>
        <taxon>Asterales</taxon>
        <taxon>Asteraceae</taxon>
        <taxon>Asteroideae</taxon>
        <taxon>Anthemideae</taxon>
        <taxon>Anthemidinae</taxon>
        <taxon>Tanacetum</taxon>
    </lineage>
</organism>
<dbReference type="EMBL" id="BKCJ010002432">
    <property type="protein sequence ID" value="GEU48517.1"/>
    <property type="molecule type" value="Genomic_DNA"/>
</dbReference>
<feature type="domain" description="Reverse transcriptase" evidence="1">
    <location>
        <begin position="636"/>
        <end position="723"/>
    </location>
</feature>
<protein>
    <submittedName>
        <fullName evidence="3">RNA-directed DNA polymerase, eukaryota</fullName>
    </submittedName>
</protein>
<keyword evidence="3" id="KW-0808">Transferase</keyword>
<dbReference type="GO" id="GO:0003964">
    <property type="term" value="F:RNA-directed DNA polymerase activity"/>
    <property type="evidence" value="ECO:0007669"/>
    <property type="project" value="UniProtKB-KW"/>
</dbReference>
<evidence type="ECO:0000313" key="3">
    <source>
        <dbReference type="EMBL" id="GEU48517.1"/>
    </source>
</evidence>
<gene>
    <name evidence="3" type="ORF">Tci_020495</name>
</gene>
<evidence type="ECO:0000259" key="1">
    <source>
        <dbReference type="Pfam" id="PF00078"/>
    </source>
</evidence>
<name>A0A6L2KIF2_TANCI</name>
<dbReference type="PANTHER" id="PTHR33116">
    <property type="entry name" value="REVERSE TRANSCRIPTASE ZINC-BINDING DOMAIN-CONTAINING PROTEIN-RELATED-RELATED"/>
    <property type="match status" value="1"/>
</dbReference>
<sequence length="1137" mass="129882">MCNLKLTLYAQISTYPCVFRIFSDPILYLACLKTSWEYSPKRHVIYHRGQDFRSFMIQGVDSEFNFLLEGGFEDNQGSFSTKSLNNETPILDAEPIFVALHVNVADNIIDSSNTSYDDELPPMYPPTSSFPKVGKKSKAASKRKLVVDVLREGSHRRARRAPVQVSKVAGDASTPLYVDSDPGIHEFLFARELKMPLIVTRSYMRQAVLDNMLNNRTRELISALHKARASCDAIWESSSRGIRPMLSLKRSQVNVLHNEYGMLLIEEVKWANYEQTLSLLCAKFEGLESERERPKPSEIQILEEIDRLRQDRAAVVSRVVPGAAMKLVHSDEMCVLVARLVRAAVVHGRWGCDSPYFSPMKVLIRTFKKFNVSSGDIELWSICGKVGTLADVYIANRKNKLGQMYAFCRCIRVSNYDTLIASLSNILIGKLHLHANVVRFDRKAVRKTSHTGVKLVYPVDNGDRFQSSNKGTFYANVAKASINVGRNFRSIANAHTLCSCEGFREVVIKYLGGLWVLFEFSKVETKSKFLKHKCILTWFSSLKPWYDDFVVEERLVWLEIEGVPLRAWNNDTFTSIGRKAVWDCHGDRATGPDGFTFKFFTTFWDLLEEDVNRFVQDFFVSSSFPKGCNSSFIALIPKVSNVTLVTDFRPISLIGCQYKIIGKILDNRLSMVIGSYLSPEQSTFIKGRNILDGPIILSEAMAWYRKCKKQLMIFKVDFEKAFDFLAVGFLRPSHGKARVWSIVAVLDQRVPYYRHRYLLMCRIGDNNMSLSHLIYDDDVIFLGVCVSNENISNMAAILGCGVVALLLKYLGVHVGCNMTRCSNWDAIFQKFSSKLTLWNARLLSTGGRLSLINSVLGSLPTYYMSLYKVPVFVCNKLESMRNNFFIGGDLGEKMITWKGIDLLSLYIRKLRDGTSIRFWDDIWCGHHPLKVQFPRIFMFDNDKSCCIASRLTLANWSNVLRRQPRGGIQSHQLSELQLLIGTSSYQSITIHGNGLFMFPKDSMSRRRQLSLNKLPSRMNLDRKGIEVDSLLCPICHEDVETANHTFFNCEMAQDLWALLARWWELDIPLCENILEWFTWLDSSSLSTKARLILDGVGRTLLWSIWSIRNRLVLSNSPPKKMVLWDIAIVFMDFFWKS</sequence>
<comment type="caution">
    <text evidence="3">The sequence shown here is derived from an EMBL/GenBank/DDBJ whole genome shotgun (WGS) entry which is preliminary data.</text>
</comment>
<accession>A0A6L2KIF2</accession>
<reference evidence="3" key="1">
    <citation type="journal article" date="2019" name="Sci. Rep.">
        <title>Draft genome of Tanacetum cinerariifolium, the natural source of mosquito coil.</title>
        <authorList>
            <person name="Yamashiro T."/>
            <person name="Shiraishi A."/>
            <person name="Satake H."/>
            <person name="Nakayama K."/>
        </authorList>
    </citation>
    <scope>NUCLEOTIDE SEQUENCE</scope>
</reference>
<dbReference type="PANTHER" id="PTHR33116:SF78">
    <property type="entry name" value="OS12G0587133 PROTEIN"/>
    <property type="match status" value="1"/>
</dbReference>
<dbReference type="InterPro" id="IPR026960">
    <property type="entry name" value="RVT-Znf"/>
</dbReference>
<dbReference type="Pfam" id="PF13966">
    <property type="entry name" value="zf-RVT"/>
    <property type="match status" value="1"/>
</dbReference>
<keyword evidence="3" id="KW-0695">RNA-directed DNA polymerase</keyword>
<keyword evidence="3" id="KW-0548">Nucleotidyltransferase</keyword>
<dbReference type="AlphaFoldDB" id="A0A6L2KIF2"/>
<dbReference type="InterPro" id="IPR000477">
    <property type="entry name" value="RT_dom"/>
</dbReference>
<feature type="domain" description="Reverse transcriptase zinc-binding" evidence="2">
    <location>
        <begin position="1010"/>
        <end position="1056"/>
    </location>
</feature>
<evidence type="ECO:0000259" key="2">
    <source>
        <dbReference type="Pfam" id="PF13966"/>
    </source>
</evidence>
<dbReference type="Pfam" id="PF00078">
    <property type="entry name" value="RVT_1"/>
    <property type="match status" value="1"/>
</dbReference>